<comment type="caution">
    <text evidence="3">The sequence shown here is derived from an EMBL/GenBank/DDBJ whole genome shotgun (WGS) entry which is preliminary data.</text>
</comment>
<dbReference type="RefSeq" id="WP_212006950.1">
    <property type="nucleotide sequence ID" value="NZ_JAAFYZ010000002.1"/>
</dbReference>
<dbReference type="EMBL" id="JAAFYZ010000002">
    <property type="protein sequence ID" value="MBS2545278.1"/>
    <property type="molecule type" value="Genomic_DNA"/>
</dbReference>
<feature type="domain" description="Cupin type-2" evidence="2">
    <location>
        <begin position="42"/>
        <end position="107"/>
    </location>
</feature>
<accession>A0ABS5KGS1</accession>
<keyword evidence="4" id="KW-1185">Reference proteome</keyword>
<dbReference type="Gene3D" id="2.60.120.10">
    <property type="entry name" value="Jelly Rolls"/>
    <property type="match status" value="1"/>
</dbReference>
<evidence type="ECO:0000256" key="1">
    <source>
        <dbReference type="SAM" id="MobiDB-lite"/>
    </source>
</evidence>
<dbReference type="Proteomes" id="UP000730482">
    <property type="component" value="Unassembled WGS sequence"/>
</dbReference>
<organism evidence="3 4">
    <name type="scientific">Catenulispora pinistramenti</name>
    <dbReference type="NCBI Taxonomy" id="2705254"/>
    <lineage>
        <taxon>Bacteria</taxon>
        <taxon>Bacillati</taxon>
        <taxon>Actinomycetota</taxon>
        <taxon>Actinomycetes</taxon>
        <taxon>Catenulisporales</taxon>
        <taxon>Catenulisporaceae</taxon>
        <taxon>Catenulispora</taxon>
    </lineage>
</organism>
<dbReference type="InterPro" id="IPR014710">
    <property type="entry name" value="RmlC-like_jellyroll"/>
</dbReference>
<gene>
    <name evidence="3" type="ORF">KGQ19_00200</name>
</gene>
<proteinExistence type="predicted"/>
<dbReference type="Pfam" id="PF07883">
    <property type="entry name" value="Cupin_2"/>
    <property type="match status" value="1"/>
</dbReference>
<evidence type="ECO:0000313" key="3">
    <source>
        <dbReference type="EMBL" id="MBS2545278.1"/>
    </source>
</evidence>
<dbReference type="PANTHER" id="PTHR36440:SF1">
    <property type="entry name" value="PUTATIVE (AFU_ORTHOLOGUE AFUA_8G07350)-RELATED"/>
    <property type="match status" value="1"/>
</dbReference>
<evidence type="ECO:0000259" key="2">
    <source>
        <dbReference type="Pfam" id="PF07883"/>
    </source>
</evidence>
<reference evidence="3 4" key="1">
    <citation type="submission" date="2020-02" db="EMBL/GenBank/DDBJ databases">
        <title>Acidophilic actinobacteria isolated from forest soil.</title>
        <authorList>
            <person name="Golinska P."/>
        </authorList>
    </citation>
    <scope>NUCLEOTIDE SEQUENCE [LARGE SCALE GENOMIC DNA]</scope>
    <source>
        <strain evidence="3 4">NL8</strain>
    </source>
</reference>
<protein>
    <submittedName>
        <fullName evidence="3">Cupin domain-containing protein</fullName>
    </submittedName>
</protein>
<dbReference type="InterPro" id="IPR011051">
    <property type="entry name" value="RmlC_Cupin_sf"/>
</dbReference>
<evidence type="ECO:0000313" key="4">
    <source>
        <dbReference type="Proteomes" id="UP000730482"/>
    </source>
</evidence>
<dbReference type="InterPro" id="IPR053146">
    <property type="entry name" value="QDO-like"/>
</dbReference>
<dbReference type="SUPFAM" id="SSF51182">
    <property type="entry name" value="RmlC-like cupins"/>
    <property type="match status" value="1"/>
</dbReference>
<sequence length="179" mass="19497">MTLAHVTRAGQEQQIAWIAGSVHRIVLDANATDGRLTAFRSTMRAGVASPVHVHEREDETVFLLSGTGTFWSGENRWELSSGDTAFLPRGLPHSYVFTSEEAELLTICNPSGMEDFFRAAGWDLSQPKPEDWAVDIKSLAKIGEGLGQTVLGPPLAPDAQMPAEYLTPASRPERGTSLY</sequence>
<dbReference type="PANTHER" id="PTHR36440">
    <property type="entry name" value="PUTATIVE (AFU_ORTHOLOGUE AFUA_8G07350)-RELATED"/>
    <property type="match status" value="1"/>
</dbReference>
<feature type="region of interest" description="Disordered" evidence="1">
    <location>
        <begin position="159"/>
        <end position="179"/>
    </location>
</feature>
<name>A0ABS5KGS1_9ACTN</name>
<dbReference type="InterPro" id="IPR013096">
    <property type="entry name" value="Cupin_2"/>
</dbReference>